<protein>
    <submittedName>
        <fullName evidence="3">Uncharacterized protein</fullName>
    </submittedName>
</protein>
<keyword evidence="4" id="KW-1185">Reference proteome</keyword>
<keyword evidence="1" id="KW-0472">Membrane</keyword>
<feature type="chain" id="PRO_5002952620" evidence="2">
    <location>
        <begin position="17"/>
        <end position="433"/>
    </location>
</feature>
<gene>
    <name evidence="3" type="ORF">Pmar_PMAR009161</name>
</gene>
<keyword evidence="1" id="KW-0812">Transmembrane</keyword>
<organism evidence="4">
    <name type="scientific">Perkinsus marinus (strain ATCC 50983 / TXsc)</name>
    <dbReference type="NCBI Taxonomy" id="423536"/>
    <lineage>
        <taxon>Eukaryota</taxon>
        <taxon>Sar</taxon>
        <taxon>Alveolata</taxon>
        <taxon>Perkinsozoa</taxon>
        <taxon>Perkinsea</taxon>
        <taxon>Perkinsida</taxon>
        <taxon>Perkinsidae</taxon>
        <taxon>Perkinsus</taxon>
    </lineage>
</organism>
<accession>C5KBL4</accession>
<sequence length="433" mass="47922">MLGSVRAALLIIGVAATLEEEGVIDDLGRDPWVVTPMLSGGQYRLPDGAVVDGAEMPPGDLELYRNGHRLDINPEFYRCGALDQTLRELENQVDPTVLRVDATLSRHEHADLCGRAFGHLFRENPGWETTRERVGSVINEIMSAIGKGGTQEQIEELTAFLSDEESIAAGVAGGVVVTRSIILRMNTVNGAQTVPDWCRVKGKLLVYGDEKKVSKYRGSDEEGADEIAYKWATYGADALGDYQCMYELAMMDVFNRKNYPLALERLENLSKRPPVVFPWEMNPLDQFADPELEARVMDMLLENNPWTADSIGKSPDEEELQGMEKGGSAVVPAPHVTASVVGVGVAFLAYVVDCCRCGMYALSASRDHRFIGAVFQFECPFIKIPRGWPEPPTVQLTVFVLVLVFLLILLKILSGKLIRMLSRGDVPEHQHRE</sequence>
<evidence type="ECO:0000313" key="3">
    <source>
        <dbReference type="EMBL" id="EER18134.1"/>
    </source>
</evidence>
<feature type="signal peptide" evidence="2">
    <location>
        <begin position="1"/>
        <end position="16"/>
    </location>
</feature>
<feature type="transmembrane region" description="Helical" evidence="1">
    <location>
        <begin position="394"/>
        <end position="413"/>
    </location>
</feature>
<evidence type="ECO:0000256" key="1">
    <source>
        <dbReference type="SAM" id="Phobius"/>
    </source>
</evidence>
<dbReference type="InParanoid" id="C5KBL4"/>
<dbReference type="RefSeq" id="XP_002786338.1">
    <property type="nucleotide sequence ID" value="XM_002786292.1"/>
</dbReference>
<reference evidence="3 4" key="1">
    <citation type="submission" date="2008-07" db="EMBL/GenBank/DDBJ databases">
        <authorList>
            <person name="El-Sayed N."/>
            <person name="Caler E."/>
            <person name="Inman J."/>
            <person name="Amedeo P."/>
            <person name="Hass B."/>
            <person name="Wortman J."/>
        </authorList>
    </citation>
    <scope>NUCLEOTIDE SEQUENCE [LARGE SCALE GENOMIC DNA]</scope>
    <source>
        <strain evidence="4">ATCC 50983 / TXsc</strain>
    </source>
</reference>
<proteinExistence type="predicted"/>
<dbReference type="AlphaFoldDB" id="C5KBL4"/>
<keyword evidence="2" id="KW-0732">Signal</keyword>
<dbReference type="GeneID" id="9048615"/>
<name>C5KBL4_PERM5</name>
<dbReference type="Proteomes" id="UP000007800">
    <property type="component" value="Unassembled WGS sequence"/>
</dbReference>
<dbReference type="EMBL" id="GG671883">
    <property type="protein sequence ID" value="EER18134.1"/>
    <property type="molecule type" value="Genomic_DNA"/>
</dbReference>
<keyword evidence="1" id="KW-1133">Transmembrane helix</keyword>
<evidence type="ECO:0000313" key="4">
    <source>
        <dbReference type="Proteomes" id="UP000007800"/>
    </source>
</evidence>
<evidence type="ECO:0000256" key="2">
    <source>
        <dbReference type="SAM" id="SignalP"/>
    </source>
</evidence>